<reference evidence="6 7" key="1">
    <citation type="submission" date="2018-06" db="EMBL/GenBank/DDBJ databases">
        <title>Nitrincola tibetense sp. nov., isolated from Lake XuguoCo on Tibetan Plateau.</title>
        <authorList>
            <person name="Xing P."/>
        </authorList>
    </citation>
    <scope>NUCLEOTIDE SEQUENCE [LARGE SCALE GENOMIC DNA]</scope>
    <source>
        <strain evidence="7">xg18</strain>
    </source>
</reference>
<dbReference type="InterPro" id="IPR013563">
    <property type="entry name" value="Oligopep_ABC_C"/>
</dbReference>
<dbReference type="GO" id="GO:0016887">
    <property type="term" value="F:ATP hydrolysis activity"/>
    <property type="evidence" value="ECO:0007669"/>
    <property type="project" value="InterPro"/>
</dbReference>
<dbReference type="Pfam" id="PF08352">
    <property type="entry name" value="oligo_HPY"/>
    <property type="match status" value="1"/>
</dbReference>
<dbReference type="NCBIfam" id="NF008453">
    <property type="entry name" value="PRK11308.1"/>
    <property type="match status" value="2"/>
</dbReference>
<keyword evidence="4 6" id="KW-0067">ATP-binding</keyword>
<dbReference type="PROSITE" id="PS00211">
    <property type="entry name" value="ABC_TRANSPORTER_1"/>
    <property type="match status" value="1"/>
</dbReference>
<comment type="similarity">
    <text evidence="1">Belongs to the ABC transporter superfamily.</text>
</comment>
<dbReference type="AlphaFoldDB" id="A0A364NN58"/>
<evidence type="ECO:0000313" key="6">
    <source>
        <dbReference type="EMBL" id="RAU18452.1"/>
    </source>
</evidence>
<dbReference type="InterPro" id="IPR027417">
    <property type="entry name" value="P-loop_NTPase"/>
</dbReference>
<keyword evidence="7" id="KW-1185">Reference proteome</keyword>
<dbReference type="CDD" id="cd03257">
    <property type="entry name" value="ABC_NikE_OppD_transporters"/>
    <property type="match status" value="2"/>
</dbReference>
<evidence type="ECO:0000256" key="4">
    <source>
        <dbReference type="ARBA" id="ARBA00022840"/>
    </source>
</evidence>
<dbReference type="NCBIfam" id="NF007739">
    <property type="entry name" value="PRK10419.1"/>
    <property type="match status" value="2"/>
</dbReference>
<gene>
    <name evidence="6" type="ORF">DN062_06670</name>
</gene>
<dbReference type="PROSITE" id="PS50893">
    <property type="entry name" value="ABC_TRANSPORTER_2"/>
    <property type="match status" value="2"/>
</dbReference>
<dbReference type="PANTHER" id="PTHR43776:SF7">
    <property type="entry name" value="D,D-DIPEPTIDE TRANSPORT ATP-BINDING PROTEIN DDPF-RELATED"/>
    <property type="match status" value="1"/>
</dbReference>
<evidence type="ECO:0000256" key="3">
    <source>
        <dbReference type="ARBA" id="ARBA00022741"/>
    </source>
</evidence>
<dbReference type="GO" id="GO:0055085">
    <property type="term" value="P:transmembrane transport"/>
    <property type="evidence" value="ECO:0007669"/>
    <property type="project" value="UniProtKB-ARBA"/>
</dbReference>
<dbReference type="FunFam" id="3.40.50.300:FF:000016">
    <property type="entry name" value="Oligopeptide ABC transporter ATP-binding component"/>
    <property type="match status" value="2"/>
</dbReference>
<evidence type="ECO:0000256" key="1">
    <source>
        <dbReference type="ARBA" id="ARBA00005417"/>
    </source>
</evidence>
<organism evidence="6 7">
    <name type="scientific">Nitrincola tibetensis</name>
    <dbReference type="NCBI Taxonomy" id="2219697"/>
    <lineage>
        <taxon>Bacteria</taxon>
        <taxon>Pseudomonadati</taxon>
        <taxon>Pseudomonadota</taxon>
        <taxon>Gammaproteobacteria</taxon>
        <taxon>Oceanospirillales</taxon>
        <taxon>Oceanospirillaceae</taxon>
        <taxon>Nitrincola</taxon>
    </lineage>
</organism>
<keyword evidence="3" id="KW-0547">Nucleotide-binding</keyword>
<name>A0A364NN58_9GAMM</name>
<dbReference type="InterPro" id="IPR003593">
    <property type="entry name" value="AAA+_ATPase"/>
</dbReference>
<dbReference type="EMBL" id="QKRX01000004">
    <property type="protein sequence ID" value="RAU18452.1"/>
    <property type="molecule type" value="Genomic_DNA"/>
</dbReference>
<sequence>MKDTSLISLKNLSIAFSGKKVVDDVSFEIAPGECLALVGESGSGKSVTALSILQLLPKNITRYPSGEILYRGESLLNESEERLRDFRGNKVSIIFQEPMTSLNPLHTVEKQLAESLQLHQALKKADIKSRSLDLLQLVGIPSPEKRLKQYPHELSGGLRQRVMIAMALANEPELLIADEPTTALDVTIQKQILELLRTLQTKLNMAVLLITHDLGVVKHFADRVCVMHQGKLVETQTTQLLFDQPQESYTQKLLSADPSGQAHPLKPNSPVILKVNQLDVWFPVYSGLFKRITNYHKAITGAHFELRKGETLGIVGESGSGKTTLALAVLRLIQSSGEIHFQSNALHTLKQKQIKPLRKQMQIVFQDPFGSLSPRMLVGESIAEGLEVHGVKDPNDIRRRVEEALVDVGLEPSSAERYPHEFSGGQRQRIAIARALVLRPDLIVLDEPTSALDRTVQRQIVELLRELQKRYELSYLFISHDLSVVKALSHRVMVVKDGITVESGLTEDVFASPKHPYTQSLMKAAFALH</sequence>
<dbReference type="RefSeq" id="WP_112158561.1">
    <property type="nucleotide sequence ID" value="NZ_QKRX01000004.1"/>
</dbReference>
<proteinExistence type="inferred from homology"/>
<dbReference type="InterPro" id="IPR017871">
    <property type="entry name" value="ABC_transporter-like_CS"/>
</dbReference>
<dbReference type="GO" id="GO:0015833">
    <property type="term" value="P:peptide transport"/>
    <property type="evidence" value="ECO:0007669"/>
    <property type="project" value="InterPro"/>
</dbReference>
<comment type="caution">
    <text evidence="6">The sequence shown here is derived from an EMBL/GenBank/DDBJ whole genome shotgun (WGS) entry which is preliminary data.</text>
</comment>
<dbReference type="GO" id="GO:0005524">
    <property type="term" value="F:ATP binding"/>
    <property type="evidence" value="ECO:0007669"/>
    <property type="project" value="UniProtKB-KW"/>
</dbReference>
<accession>A0A364NN58</accession>
<dbReference type="Pfam" id="PF00005">
    <property type="entry name" value="ABC_tran"/>
    <property type="match status" value="2"/>
</dbReference>
<evidence type="ECO:0000256" key="2">
    <source>
        <dbReference type="ARBA" id="ARBA00022448"/>
    </source>
</evidence>
<feature type="domain" description="ABC transporter" evidence="5">
    <location>
        <begin position="275"/>
        <end position="522"/>
    </location>
</feature>
<dbReference type="PANTHER" id="PTHR43776">
    <property type="entry name" value="TRANSPORT ATP-BINDING PROTEIN"/>
    <property type="match status" value="1"/>
</dbReference>
<dbReference type="Gene3D" id="3.40.50.300">
    <property type="entry name" value="P-loop containing nucleotide triphosphate hydrolases"/>
    <property type="match status" value="2"/>
</dbReference>
<dbReference type="InterPro" id="IPR003439">
    <property type="entry name" value="ABC_transporter-like_ATP-bd"/>
</dbReference>
<dbReference type="SUPFAM" id="SSF52540">
    <property type="entry name" value="P-loop containing nucleoside triphosphate hydrolases"/>
    <property type="match status" value="2"/>
</dbReference>
<feature type="domain" description="ABC transporter" evidence="5">
    <location>
        <begin position="7"/>
        <end position="254"/>
    </location>
</feature>
<evidence type="ECO:0000313" key="7">
    <source>
        <dbReference type="Proteomes" id="UP000250744"/>
    </source>
</evidence>
<dbReference type="OrthoDB" id="9784450at2"/>
<protein>
    <submittedName>
        <fullName evidence="6">Microcin ABC transporter ATP-binding protein</fullName>
    </submittedName>
</protein>
<dbReference type="InterPro" id="IPR050319">
    <property type="entry name" value="ABC_transp_ATP-bind"/>
</dbReference>
<evidence type="ECO:0000259" key="5">
    <source>
        <dbReference type="PROSITE" id="PS50893"/>
    </source>
</evidence>
<keyword evidence="2" id="KW-0813">Transport</keyword>
<dbReference type="Proteomes" id="UP000250744">
    <property type="component" value="Unassembled WGS sequence"/>
</dbReference>
<dbReference type="SMART" id="SM00382">
    <property type="entry name" value="AAA"/>
    <property type="match status" value="2"/>
</dbReference>